<evidence type="ECO:0000313" key="3">
    <source>
        <dbReference type="EMBL" id="GGI81312.1"/>
    </source>
</evidence>
<dbReference type="EMBL" id="BAAAHC010000015">
    <property type="protein sequence ID" value="GAA0533404.1"/>
    <property type="molecule type" value="Genomic_DNA"/>
</dbReference>
<accession>A0A917N9R2</accession>
<organism evidence="3 4">
    <name type="scientific">Saccharopolyspora thermophila</name>
    <dbReference type="NCBI Taxonomy" id="89367"/>
    <lineage>
        <taxon>Bacteria</taxon>
        <taxon>Bacillati</taxon>
        <taxon>Actinomycetota</taxon>
        <taxon>Actinomycetes</taxon>
        <taxon>Pseudonocardiales</taxon>
        <taxon>Pseudonocardiaceae</taxon>
        <taxon>Saccharopolyspora</taxon>
    </lineage>
</organism>
<evidence type="ECO:0008006" key="6">
    <source>
        <dbReference type="Google" id="ProtNLM"/>
    </source>
</evidence>
<dbReference type="Proteomes" id="UP001500220">
    <property type="component" value="Unassembled WGS sequence"/>
</dbReference>
<dbReference type="EMBL" id="BMMT01000004">
    <property type="protein sequence ID" value="GGI81312.1"/>
    <property type="molecule type" value="Genomic_DNA"/>
</dbReference>
<reference evidence="2 5" key="2">
    <citation type="journal article" date="2019" name="Int. J. Syst. Evol. Microbiol.">
        <title>The Global Catalogue of Microorganisms (GCM) 10K type strain sequencing project: providing services to taxonomists for standard genome sequencing and annotation.</title>
        <authorList>
            <consortium name="The Broad Institute Genomics Platform"/>
            <consortium name="The Broad Institute Genome Sequencing Center for Infectious Disease"/>
            <person name="Wu L."/>
            <person name="Ma J."/>
        </authorList>
    </citation>
    <scope>NUCLEOTIDE SEQUENCE [LARGE SCALE GENOMIC DNA]</scope>
    <source>
        <strain evidence="2 5">JCM 10664</strain>
    </source>
</reference>
<dbReference type="Proteomes" id="UP000597989">
    <property type="component" value="Unassembled WGS sequence"/>
</dbReference>
<sequence length="217" mass="23700">MSASSHRAWGGPIVGLVVAAMMFAGGCSVEPYTMPTSSDPTPTLIPGAESTPSGPPPGPVKYDFATFKTCSEIQQAVPDLPPPLTPQREESASRFSQKCTFATTSNEDKRYIAFRVELWENQRDRYGYHSAAELARIGFNATPLPGVEPETGLGFGSQAQWNESDVSRSCHLEVLDENAVMILTYYSGEEDQDPRSEQCRESARTLARQIHAAVQPQ</sequence>
<reference evidence="3" key="3">
    <citation type="submission" date="2020-09" db="EMBL/GenBank/DDBJ databases">
        <authorList>
            <person name="Sun Q."/>
            <person name="Zhou Y."/>
        </authorList>
    </citation>
    <scope>NUCLEOTIDE SEQUENCE</scope>
    <source>
        <strain evidence="3">CGMCC 4.7206</strain>
    </source>
</reference>
<dbReference type="AlphaFoldDB" id="A0A917N9R2"/>
<reference evidence="3 4" key="1">
    <citation type="journal article" date="2014" name="Int. J. Syst. Evol. Microbiol.">
        <title>Complete genome sequence of Corynebacterium casei LMG S-19264T (=DSM 44701T), isolated from a smear-ripened cheese.</title>
        <authorList>
            <consortium name="US DOE Joint Genome Institute (JGI-PGF)"/>
            <person name="Walter F."/>
            <person name="Albersmeier A."/>
            <person name="Kalinowski J."/>
            <person name="Ruckert C."/>
        </authorList>
    </citation>
    <scope>NUCLEOTIDE SEQUENCE [LARGE SCALE GENOMIC DNA]</scope>
    <source>
        <strain evidence="3 4">CGMCC 4.7206</strain>
    </source>
</reference>
<evidence type="ECO:0000313" key="5">
    <source>
        <dbReference type="Proteomes" id="UP001500220"/>
    </source>
</evidence>
<dbReference type="PROSITE" id="PS51257">
    <property type="entry name" value="PROKAR_LIPOPROTEIN"/>
    <property type="match status" value="1"/>
</dbReference>
<evidence type="ECO:0000313" key="2">
    <source>
        <dbReference type="EMBL" id="GAA0533404.1"/>
    </source>
</evidence>
<evidence type="ECO:0000256" key="1">
    <source>
        <dbReference type="SAM" id="MobiDB-lite"/>
    </source>
</evidence>
<name>A0A917N9R2_9PSEU</name>
<protein>
    <recommendedName>
        <fullName evidence="6">DUF3558 domain-containing protein</fullName>
    </recommendedName>
</protein>
<evidence type="ECO:0000313" key="4">
    <source>
        <dbReference type="Proteomes" id="UP000597989"/>
    </source>
</evidence>
<keyword evidence="5" id="KW-1185">Reference proteome</keyword>
<proteinExistence type="predicted"/>
<gene>
    <name evidence="2" type="ORF">GCM10009545_40000</name>
    <name evidence="3" type="ORF">GCM10011581_18380</name>
</gene>
<feature type="region of interest" description="Disordered" evidence="1">
    <location>
        <begin position="34"/>
        <end position="58"/>
    </location>
</feature>
<reference evidence="2" key="4">
    <citation type="submission" date="2023-12" db="EMBL/GenBank/DDBJ databases">
        <authorList>
            <person name="Sun Q."/>
            <person name="Inoue M."/>
        </authorList>
    </citation>
    <scope>NUCLEOTIDE SEQUENCE</scope>
    <source>
        <strain evidence="2">JCM 10664</strain>
    </source>
</reference>
<comment type="caution">
    <text evidence="3">The sequence shown here is derived from an EMBL/GenBank/DDBJ whole genome shotgun (WGS) entry which is preliminary data.</text>
</comment>
<dbReference type="RefSeq" id="WP_188986851.1">
    <property type="nucleotide sequence ID" value="NZ_BAAAHC010000015.1"/>
</dbReference>